<evidence type="ECO:0000256" key="4">
    <source>
        <dbReference type="ARBA" id="ARBA00022759"/>
    </source>
</evidence>
<dbReference type="SMART" id="SM00343">
    <property type="entry name" value="ZnF_C2HC"/>
    <property type="match status" value="3"/>
</dbReference>
<dbReference type="InterPro" id="IPR036875">
    <property type="entry name" value="Znf_CCHC_sf"/>
</dbReference>
<dbReference type="SUPFAM" id="SSF57756">
    <property type="entry name" value="Retrovirus zinc finger-like domains"/>
    <property type="match status" value="1"/>
</dbReference>
<keyword evidence="5" id="KW-0479">Metal-binding</keyword>
<dbReference type="InterPro" id="IPR012337">
    <property type="entry name" value="RNaseH-like_sf"/>
</dbReference>
<dbReference type="SUPFAM" id="SSF50630">
    <property type="entry name" value="Acid proteases"/>
    <property type="match status" value="1"/>
</dbReference>
<feature type="domain" description="CCHC-type" evidence="7">
    <location>
        <begin position="111"/>
        <end position="126"/>
    </location>
</feature>
<feature type="region of interest" description="Disordered" evidence="6">
    <location>
        <begin position="884"/>
        <end position="935"/>
    </location>
</feature>
<dbReference type="Proteomes" id="UP000591131">
    <property type="component" value="Unassembled WGS sequence"/>
</dbReference>
<dbReference type="InterPro" id="IPR050951">
    <property type="entry name" value="Retrovirus_Pol_polyprotein"/>
</dbReference>
<feature type="compositionally biased region" description="Low complexity" evidence="6">
    <location>
        <begin position="906"/>
        <end position="934"/>
    </location>
</feature>
<evidence type="ECO:0000256" key="6">
    <source>
        <dbReference type="SAM" id="MobiDB-lite"/>
    </source>
</evidence>
<evidence type="ECO:0000256" key="1">
    <source>
        <dbReference type="ARBA" id="ARBA00022679"/>
    </source>
</evidence>
<evidence type="ECO:0000259" key="7">
    <source>
        <dbReference type="PROSITE" id="PS50158"/>
    </source>
</evidence>
<dbReference type="InterPro" id="IPR021109">
    <property type="entry name" value="Peptidase_aspartic_dom_sf"/>
</dbReference>
<comment type="caution">
    <text evidence="9">The sequence shown here is derived from an EMBL/GenBank/DDBJ whole genome shotgun (WGS) entry which is preliminary data.</text>
</comment>
<dbReference type="EMBL" id="JAAPAO010001280">
    <property type="protein sequence ID" value="KAF4650351.1"/>
    <property type="molecule type" value="Genomic_DNA"/>
</dbReference>
<evidence type="ECO:0000313" key="9">
    <source>
        <dbReference type="EMBL" id="KAF4650351.1"/>
    </source>
</evidence>
<dbReference type="CDD" id="cd00303">
    <property type="entry name" value="retropepsin_like"/>
    <property type="match status" value="1"/>
</dbReference>
<evidence type="ECO:0000256" key="2">
    <source>
        <dbReference type="ARBA" id="ARBA00022695"/>
    </source>
</evidence>
<feature type="non-terminal residue" evidence="9">
    <location>
        <position position="1352"/>
    </location>
</feature>
<dbReference type="PANTHER" id="PTHR37984">
    <property type="entry name" value="PROTEIN CBG26694"/>
    <property type="match status" value="1"/>
</dbReference>
<organism evidence="9 10">
    <name type="scientific">Perkinsus chesapeaki</name>
    <name type="common">Clam parasite</name>
    <name type="synonym">Perkinsus andrewsi</name>
    <dbReference type="NCBI Taxonomy" id="330153"/>
    <lineage>
        <taxon>Eukaryota</taxon>
        <taxon>Sar</taxon>
        <taxon>Alveolata</taxon>
        <taxon>Perkinsozoa</taxon>
        <taxon>Perkinsea</taxon>
        <taxon>Perkinsida</taxon>
        <taxon>Perkinsidae</taxon>
        <taxon>Perkinsus</taxon>
    </lineage>
</organism>
<dbReference type="GO" id="GO:0003676">
    <property type="term" value="F:nucleic acid binding"/>
    <property type="evidence" value="ECO:0007669"/>
    <property type="project" value="InterPro"/>
</dbReference>
<dbReference type="GO" id="GO:0004519">
    <property type="term" value="F:endonuclease activity"/>
    <property type="evidence" value="ECO:0007669"/>
    <property type="project" value="UniProtKB-KW"/>
</dbReference>
<dbReference type="GO" id="GO:0016779">
    <property type="term" value="F:nucleotidyltransferase activity"/>
    <property type="evidence" value="ECO:0007669"/>
    <property type="project" value="UniProtKB-KW"/>
</dbReference>
<sequence length="1352" mass="146705">TTLSIARAHMMSRASLAASTSPGQGLLQAFSPVKYDPSQPGDLAGGTSLLASVQSEAAPPSTAVEAGSSTQSSTRVPNLRLLGFDVCRRCFASGHQAQSCQSPSPAMVTARCLSCGKGGHTASECRLAKARSLTCSRCHTTGHLSYVCRGQRSEKPAAPAPVGTENVPTSTENASPNARSSLFAVPSESLPPSSSVTLAPAKVSWLATVMCPSVLHGLDCEDVAHEPLRVDLELVSIEGQDCPLKVSTMLDTGAARSFISADYRTQLPPSFVSESRRVCAAAILANGQVMSCTEAVRLAVHTPHTSLPTSLWCLVAPQLSCPLILGMGALRSLNLLVYLGRDGILLKSGVDSARVRNAPLGSVTHRQDAGIQTETTNLSCVTSAAASSCEKDSAPLESALFHEFWCGRPSPEHLLDIQLCSIATPVGDSQPPPGVSPLFRGLTPSPHCYRDGLTRMALRYTYGVPWLTDVRMPTLTPTLLQRHLSRDIALVKRLKTQELYAEYAAVFQRYLDTGAISVVPRSDYGLVLSVIPHFPVIAPGSVSTKVRPVLNGVVYRGIIGSGREDLPARKKYLNGTLPALFTFRGFAAVATIDLTMAFYQLMNEPSARFLFCIDPNLDSFITADTYWSVRGCMEAFREAPRIPRIISPAIGAGEPLYVFCDSSMMATGVVITTATLIPLRAQARLISTDRASWTIVKKELLSVLEGVDLFFETLDILHNSWLTPGAKPTLHVFSDNEANCWRIRRALRRLRLDSGVVARSKDSAFKDQEFAIGGDSGSGSVPVSSARASSVDAKLPPWERKTVDSVARRLFDYGPAEMTHIRGDSNPADMYSRGLHVGALHLDSDLKHYVQSLLPATGSSLAVVSSDDAPTDVLDGAFVIEESTGSPAGELSPSSAPAHGEPTNFSPSATSAPSAATSGATGSASAAAGGPSATDSCVDGRLIEEMISRQSEDPQLQKGLLTGHFDTARENRMFCVKSVNGKSAVYHVPTGAVVVPGHLRMRVLQDLHCLFGHISYSKLYLAVSDLLFIGKYKDYRRAQLRCRTCLALRGHRTLHHQAGRRKLLKSEKGWEVVGLDFVGPYRSFAQTGDPRSMVLVCVDSFSNFVCCEYCPDGASEVSTLRAIQTICYRTGFPLAFVVDSDSRFKSRLVTSWLEGHGVKLFHVVPHCHRYSGWQEIIHRSLWRVVRALMLDDVYSKPWYLYMNRAAFILNNITRPTSDCSTFASMLHYCHGRLLPPKFSDRQPSESAKEFASGLTGAVIPTNDQEFDQYLYEHQLEAVDLFQHVLAENVSRVLSARSSLAGQPATRRNLDVDFNVGDVVVRFNHNSTHYKLEPAWLIDDLYRIVSIESGHVA</sequence>
<keyword evidence="1" id="KW-0808">Transferase</keyword>
<name>A0A7J6KUX0_PERCH</name>
<proteinExistence type="predicted"/>
<feature type="compositionally biased region" description="Polar residues" evidence="6">
    <location>
        <begin position="166"/>
        <end position="177"/>
    </location>
</feature>
<keyword evidence="3" id="KW-0540">Nuclease</keyword>
<keyword evidence="4" id="KW-0378">Hydrolase</keyword>
<feature type="domain" description="Integrase catalytic" evidence="8">
    <location>
        <begin position="1064"/>
        <end position="1243"/>
    </location>
</feature>
<keyword evidence="5" id="KW-0863">Zinc-finger</keyword>
<dbReference type="SUPFAM" id="SSF53098">
    <property type="entry name" value="Ribonuclease H-like"/>
    <property type="match status" value="1"/>
</dbReference>
<dbReference type="InterPro" id="IPR036397">
    <property type="entry name" value="RNaseH_sf"/>
</dbReference>
<dbReference type="InterPro" id="IPR001584">
    <property type="entry name" value="Integrase_cat-core"/>
</dbReference>
<dbReference type="InterPro" id="IPR001878">
    <property type="entry name" value="Znf_CCHC"/>
</dbReference>
<dbReference type="Gene3D" id="4.10.60.10">
    <property type="entry name" value="Zinc finger, CCHC-type"/>
    <property type="match status" value="1"/>
</dbReference>
<dbReference type="OrthoDB" id="95964at2759"/>
<gene>
    <name evidence="9" type="ORF">FOL47_001227</name>
</gene>
<dbReference type="GO" id="GO:0008270">
    <property type="term" value="F:zinc ion binding"/>
    <property type="evidence" value="ECO:0007669"/>
    <property type="project" value="UniProtKB-KW"/>
</dbReference>
<evidence type="ECO:0000259" key="8">
    <source>
        <dbReference type="PROSITE" id="PS50994"/>
    </source>
</evidence>
<evidence type="ECO:0000256" key="5">
    <source>
        <dbReference type="PROSITE-ProRule" id="PRU00047"/>
    </source>
</evidence>
<keyword evidence="10" id="KW-1185">Reference proteome</keyword>
<feature type="non-terminal residue" evidence="9">
    <location>
        <position position="1"/>
    </location>
</feature>
<evidence type="ECO:0000313" key="10">
    <source>
        <dbReference type="Proteomes" id="UP000591131"/>
    </source>
</evidence>
<evidence type="ECO:0000256" key="3">
    <source>
        <dbReference type="ARBA" id="ARBA00022722"/>
    </source>
</evidence>
<reference evidence="9 10" key="1">
    <citation type="submission" date="2020-04" db="EMBL/GenBank/DDBJ databases">
        <title>Perkinsus chesapeaki whole genome sequence.</title>
        <authorList>
            <person name="Bogema D.R."/>
        </authorList>
    </citation>
    <scope>NUCLEOTIDE SEQUENCE [LARGE SCALE GENOMIC DNA]</scope>
    <source>
        <strain evidence="9">ATCC PRA-425</strain>
    </source>
</reference>
<dbReference type="PROSITE" id="PS50994">
    <property type="entry name" value="INTEGRASE"/>
    <property type="match status" value="1"/>
</dbReference>
<dbReference type="GO" id="GO:0015074">
    <property type="term" value="P:DNA integration"/>
    <property type="evidence" value="ECO:0007669"/>
    <property type="project" value="InterPro"/>
</dbReference>
<dbReference type="Gene3D" id="2.40.70.10">
    <property type="entry name" value="Acid Proteases"/>
    <property type="match status" value="1"/>
</dbReference>
<dbReference type="Gene3D" id="3.30.420.10">
    <property type="entry name" value="Ribonuclease H-like superfamily/Ribonuclease H"/>
    <property type="match status" value="1"/>
</dbReference>
<accession>A0A7J6KUX0</accession>
<keyword evidence="4" id="KW-0255">Endonuclease</keyword>
<dbReference type="PANTHER" id="PTHR37984:SF5">
    <property type="entry name" value="PROTEIN NYNRIN-LIKE"/>
    <property type="match status" value="1"/>
</dbReference>
<keyword evidence="5" id="KW-0862">Zinc</keyword>
<protein>
    <submittedName>
        <fullName evidence="9">Uncharacterized protein</fullName>
    </submittedName>
</protein>
<dbReference type="PROSITE" id="PS50158">
    <property type="entry name" value="ZF_CCHC"/>
    <property type="match status" value="1"/>
</dbReference>
<feature type="region of interest" description="Disordered" evidence="6">
    <location>
        <begin position="155"/>
        <end position="177"/>
    </location>
</feature>
<keyword evidence="2" id="KW-0548">Nucleotidyltransferase</keyword>